<feature type="domain" description="Glycosyl hydrolase family 31 C-terminal" evidence="6">
    <location>
        <begin position="629"/>
        <end position="716"/>
    </location>
</feature>
<dbReference type="GO" id="GO:0061634">
    <property type="term" value="F:alpha-D-xyloside xylohydrolase"/>
    <property type="evidence" value="ECO:0007669"/>
    <property type="project" value="UniProtKB-EC"/>
</dbReference>
<evidence type="ECO:0000313" key="7">
    <source>
        <dbReference type="EMBL" id="MBB5327953.1"/>
    </source>
</evidence>
<keyword evidence="2 7" id="KW-0326">Glycosidase</keyword>
<dbReference type="PANTHER" id="PTHR43863:SF2">
    <property type="entry name" value="MALTASE-GLUCOAMYLASE"/>
    <property type="match status" value="1"/>
</dbReference>
<organism evidence="7 8">
    <name type="scientific">Tunturiibacter gelidiferens</name>
    <dbReference type="NCBI Taxonomy" id="3069689"/>
    <lineage>
        <taxon>Bacteria</taxon>
        <taxon>Pseudomonadati</taxon>
        <taxon>Acidobacteriota</taxon>
        <taxon>Terriglobia</taxon>
        <taxon>Terriglobales</taxon>
        <taxon>Acidobacteriaceae</taxon>
        <taxon>Tunturiibacter</taxon>
    </lineage>
</organism>
<dbReference type="InterPro" id="IPR013780">
    <property type="entry name" value="Glyco_hydro_b"/>
</dbReference>
<feature type="domain" description="DUF5110" evidence="5">
    <location>
        <begin position="734"/>
        <end position="774"/>
    </location>
</feature>
<dbReference type="Pfam" id="PF13802">
    <property type="entry name" value="Gal_mutarotas_2"/>
    <property type="match status" value="1"/>
</dbReference>
<keyword evidence="8" id="KW-1185">Reference proteome</keyword>
<dbReference type="Gene3D" id="2.60.40.1180">
    <property type="entry name" value="Golgi alpha-mannosidase II"/>
    <property type="match status" value="2"/>
</dbReference>
<feature type="domain" description="Glycoside hydrolase family 31 N-terminal" evidence="4">
    <location>
        <begin position="31"/>
        <end position="229"/>
    </location>
</feature>
<dbReference type="RefSeq" id="WP_183975046.1">
    <property type="nucleotide sequence ID" value="NZ_JACHEB010000003.1"/>
</dbReference>
<dbReference type="InterPro" id="IPR011013">
    <property type="entry name" value="Gal_mutarotase_sf_dom"/>
</dbReference>
<dbReference type="EMBL" id="JACHEB010000003">
    <property type="protein sequence ID" value="MBB5327953.1"/>
    <property type="molecule type" value="Genomic_DNA"/>
</dbReference>
<evidence type="ECO:0000259" key="6">
    <source>
        <dbReference type="Pfam" id="PF21365"/>
    </source>
</evidence>
<dbReference type="GO" id="GO:0030246">
    <property type="term" value="F:carbohydrate binding"/>
    <property type="evidence" value="ECO:0007669"/>
    <property type="project" value="InterPro"/>
</dbReference>
<reference evidence="7 8" key="1">
    <citation type="submission" date="2020-08" db="EMBL/GenBank/DDBJ databases">
        <title>Genomic Encyclopedia of Type Strains, Phase IV (KMG-V): Genome sequencing to study the core and pangenomes of soil and plant-associated prokaryotes.</title>
        <authorList>
            <person name="Whitman W."/>
        </authorList>
    </citation>
    <scope>NUCLEOTIDE SEQUENCE [LARGE SCALE GENOMIC DNA]</scope>
    <source>
        <strain evidence="7 8">X5P2</strain>
    </source>
</reference>
<sequence>MNRWFPALLFLAVPAILFGQSLPLQRNGQTITIEPYAPNVVRVTLSMIAREAAIGPGYGFVATPEQSGWIHTVREDGADVYKSQRMTVIVAPEHRRSPNERLPDTAKFFSGSVPGTDISVTLPDGSSLAEMNGWQMAELNQKDDTLKNARGIKADDLPLYTVGASFRAADDEHYYGLGENQEGYLDHRQRPITCAANYLAPASPSYCVPFLVTNKGYGIVWDNPSSTTIYPAFDGETKWTSTLGRRVSFFVIAGDTTDEIYEGYRLLTGATPMLPKAAYGFIQCKQRYSSQAEVLAVAKGYRERHLPLDIVVVDWFYYTQMGQYDFDVQAWPDPVAMNKQLHADNVESMISVWPRFAPGSRYYDFLLSKGWFEHYASGLPVTADEPAPGKPVDGMPYDKAGSDIDTTNPEAAAWWWNLIRDNIAAKGFDFFWADETEPDLPPDGAYLSIGPGTQYLNVYPLSHTGAIYDGVRRDKPQQRSLTLSRDAYLGAQRNGTIFWSSDISPTWDSLRRQIPTGLNIAASGIAYTGNDIGGWQDLPYRHTPSHTPLIDPTSARNNVGQYDDYPELYVRWFEYGTFLPTMRTHGTRRYNEIWSYGTEAQPILEKYLKLRYTLMPYIYSLGWFTHQSGAPFMRALFMDFPHDNKIANITDEYMFGPALLVAPVVEQGASTREVYLPDGADWYNFWTNERLHGGQTLTVKAPIDTIPLFVRAGSILPLGAPVESSHSQQAIAKVKVYPGANGEFMLYNDDGTTYAYEKGDRQITTLKWDDATGKLKQEGATAWDQKETGLVEIVH</sequence>
<evidence type="ECO:0000256" key="1">
    <source>
        <dbReference type="ARBA" id="ARBA00007806"/>
    </source>
</evidence>
<dbReference type="InterPro" id="IPR048395">
    <property type="entry name" value="Glyco_hydro_31_C"/>
</dbReference>
<dbReference type="Pfam" id="PF21365">
    <property type="entry name" value="Glyco_hydro_31_3rd"/>
    <property type="match status" value="1"/>
</dbReference>
<dbReference type="InterPro" id="IPR025887">
    <property type="entry name" value="Glyco_hydro_31_N_dom"/>
</dbReference>
<evidence type="ECO:0000313" key="8">
    <source>
        <dbReference type="Proteomes" id="UP000535182"/>
    </source>
</evidence>
<dbReference type="InterPro" id="IPR000322">
    <property type="entry name" value="Glyco_hydro_31_TIM"/>
</dbReference>
<evidence type="ECO:0000259" key="5">
    <source>
        <dbReference type="Pfam" id="PF17137"/>
    </source>
</evidence>
<dbReference type="Gene3D" id="2.60.40.1760">
    <property type="entry name" value="glycosyl hydrolase (family 31)"/>
    <property type="match status" value="1"/>
</dbReference>
<accession>A0A9X0U352</accession>
<dbReference type="PANTHER" id="PTHR43863">
    <property type="entry name" value="HYDROLASE, PUTATIVE (AFU_ORTHOLOGUE AFUA_1G03140)-RELATED"/>
    <property type="match status" value="1"/>
</dbReference>
<proteinExistence type="inferred from homology"/>
<feature type="domain" description="Glycoside hydrolase family 31 TIM barrel" evidence="3">
    <location>
        <begin position="271"/>
        <end position="621"/>
    </location>
</feature>
<dbReference type="Pfam" id="PF17137">
    <property type="entry name" value="DUF5110"/>
    <property type="match status" value="1"/>
</dbReference>
<dbReference type="InterPro" id="IPR033403">
    <property type="entry name" value="DUF5110"/>
</dbReference>
<dbReference type="CDD" id="cd06591">
    <property type="entry name" value="GH31_xylosidase_XylS"/>
    <property type="match status" value="1"/>
</dbReference>
<keyword evidence="2 7" id="KW-0378">Hydrolase</keyword>
<name>A0A9X0U352_9BACT</name>
<dbReference type="Proteomes" id="UP000535182">
    <property type="component" value="Unassembled WGS sequence"/>
</dbReference>
<dbReference type="Pfam" id="PF01055">
    <property type="entry name" value="Glyco_hydro_31_2nd"/>
    <property type="match status" value="1"/>
</dbReference>
<dbReference type="Gene3D" id="3.20.20.80">
    <property type="entry name" value="Glycosidases"/>
    <property type="match status" value="1"/>
</dbReference>
<dbReference type="SUPFAM" id="SSF74650">
    <property type="entry name" value="Galactose mutarotase-like"/>
    <property type="match status" value="1"/>
</dbReference>
<dbReference type="InterPro" id="IPR017853">
    <property type="entry name" value="GH"/>
</dbReference>
<gene>
    <name evidence="7" type="ORF">HDF14_001559</name>
</gene>
<comment type="similarity">
    <text evidence="1 2">Belongs to the glycosyl hydrolase 31 family.</text>
</comment>
<dbReference type="InterPro" id="IPR051816">
    <property type="entry name" value="Glycosyl_Hydrolase_31"/>
</dbReference>
<evidence type="ECO:0000259" key="3">
    <source>
        <dbReference type="Pfam" id="PF01055"/>
    </source>
</evidence>
<dbReference type="AlphaFoldDB" id="A0A9X0U352"/>
<dbReference type="GO" id="GO:0005975">
    <property type="term" value="P:carbohydrate metabolic process"/>
    <property type="evidence" value="ECO:0007669"/>
    <property type="project" value="InterPro"/>
</dbReference>
<comment type="caution">
    <text evidence="7">The sequence shown here is derived from an EMBL/GenBank/DDBJ whole genome shotgun (WGS) entry which is preliminary data.</text>
</comment>
<dbReference type="SUPFAM" id="SSF51011">
    <property type="entry name" value="Glycosyl hydrolase domain"/>
    <property type="match status" value="1"/>
</dbReference>
<dbReference type="CDD" id="cd14752">
    <property type="entry name" value="GH31_N"/>
    <property type="match status" value="1"/>
</dbReference>
<protein>
    <submittedName>
        <fullName evidence="7">Alpha-D-xyloside xylohydrolase</fullName>
        <ecNumber evidence="7">3.2.1.177</ecNumber>
    </submittedName>
</protein>
<dbReference type="EC" id="3.2.1.177" evidence="7"/>
<dbReference type="SUPFAM" id="SSF51445">
    <property type="entry name" value="(Trans)glycosidases"/>
    <property type="match status" value="1"/>
</dbReference>
<evidence type="ECO:0000259" key="4">
    <source>
        <dbReference type="Pfam" id="PF13802"/>
    </source>
</evidence>
<evidence type="ECO:0000256" key="2">
    <source>
        <dbReference type="RuleBase" id="RU361185"/>
    </source>
</evidence>